<dbReference type="Pfam" id="PF02245">
    <property type="entry name" value="Pur_DNA_glyco"/>
    <property type="match status" value="2"/>
</dbReference>
<dbReference type="GO" id="GO:0003677">
    <property type="term" value="F:DNA binding"/>
    <property type="evidence" value="ECO:0007669"/>
    <property type="project" value="InterPro"/>
</dbReference>
<dbReference type="InterPro" id="IPR011034">
    <property type="entry name" value="Formyl_transferase-like_C_sf"/>
</dbReference>
<evidence type="ECO:0000256" key="4">
    <source>
        <dbReference type="ARBA" id="ARBA00023204"/>
    </source>
</evidence>
<dbReference type="HAMAP" id="MF_00527">
    <property type="entry name" value="3MGH"/>
    <property type="match status" value="1"/>
</dbReference>
<dbReference type="Gene3D" id="3.10.300.10">
    <property type="entry name" value="Methylpurine-DNA glycosylase (MPG)"/>
    <property type="match status" value="2"/>
</dbReference>
<accession>A0A1G2G4K7</accession>
<keyword evidence="2 5" id="KW-0227">DNA damage</keyword>
<keyword evidence="4 5" id="KW-0234">DNA repair</keyword>
<dbReference type="GO" id="GO:0006284">
    <property type="term" value="P:base-excision repair"/>
    <property type="evidence" value="ECO:0007669"/>
    <property type="project" value="InterPro"/>
</dbReference>
<dbReference type="EC" id="3.2.2.-" evidence="5"/>
<evidence type="ECO:0000256" key="3">
    <source>
        <dbReference type="ARBA" id="ARBA00022801"/>
    </source>
</evidence>
<dbReference type="CDD" id="cd00540">
    <property type="entry name" value="AAG"/>
    <property type="match status" value="1"/>
</dbReference>
<proteinExistence type="inferred from homology"/>
<dbReference type="InterPro" id="IPR036995">
    <property type="entry name" value="MPG_sf"/>
</dbReference>
<dbReference type="PANTHER" id="PTHR10429">
    <property type="entry name" value="DNA-3-METHYLADENINE GLYCOSYLASE"/>
    <property type="match status" value="1"/>
</dbReference>
<dbReference type="STRING" id="1802115.A2756_01675"/>
<sequence length="173" mass="19921">MRKILEQDFYERGGEVIARELLGKFLVRKADSKKAALMINEIELYEGFEDRASHGFKRTKRSEIMYGPGGHWYVYLCYGMYDMLNIILGPKEHPAAILIRGAGEYSGPGKLTKALNIDRRLNAKPAHKNTGLWIEDRGFIISQKDILRTPRIGIGNAGPKWTKRLHRFILRQY</sequence>
<evidence type="ECO:0000256" key="1">
    <source>
        <dbReference type="ARBA" id="ARBA00009232"/>
    </source>
</evidence>
<evidence type="ECO:0000313" key="7">
    <source>
        <dbReference type="Proteomes" id="UP000177785"/>
    </source>
</evidence>
<gene>
    <name evidence="6" type="ORF">A2756_01675</name>
</gene>
<protein>
    <recommendedName>
        <fullName evidence="5">Putative 3-methyladenine DNA glycosylase</fullName>
        <ecNumber evidence="5">3.2.2.-</ecNumber>
    </recommendedName>
</protein>
<dbReference type="Proteomes" id="UP000177785">
    <property type="component" value="Unassembled WGS sequence"/>
</dbReference>
<reference evidence="6 7" key="1">
    <citation type="journal article" date="2016" name="Nat. Commun.">
        <title>Thousands of microbial genomes shed light on interconnected biogeochemical processes in an aquifer system.</title>
        <authorList>
            <person name="Anantharaman K."/>
            <person name="Brown C.T."/>
            <person name="Hug L.A."/>
            <person name="Sharon I."/>
            <person name="Castelle C.J."/>
            <person name="Probst A.J."/>
            <person name="Thomas B.C."/>
            <person name="Singh A."/>
            <person name="Wilkins M.J."/>
            <person name="Karaoz U."/>
            <person name="Brodie E.L."/>
            <person name="Williams K.H."/>
            <person name="Hubbard S.S."/>
            <person name="Banfield J.F."/>
        </authorList>
    </citation>
    <scope>NUCLEOTIDE SEQUENCE [LARGE SCALE GENOMIC DNA]</scope>
</reference>
<dbReference type="AlphaFoldDB" id="A0A1G2G4K7"/>
<comment type="caution">
    <text evidence="6">The sequence shown here is derived from an EMBL/GenBank/DDBJ whole genome shotgun (WGS) entry which is preliminary data.</text>
</comment>
<keyword evidence="3 5" id="KW-0378">Hydrolase</keyword>
<dbReference type="PANTHER" id="PTHR10429:SF0">
    <property type="entry name" value="DNA-3-METHYLADENINE GLYCOSYLASE"/>
    <property type="match status" value="1"/>
</dbReference>
<evidence type="ECO:0000256" key="5">
    <source>
        <dbReference type="HAMAP-Rule" id="MF_00527"/>
    </source>
</evidence>
<dbReference type="EMBL" id="MHNL01000008">
    <property type="protein sequence ID" value="OGZ45154.1"/>
    <property type="molecule type" value="Genomic_DNA"/>
</dbReference>
<evidence type="ECO:0000313" key="6">
    <source>
        <dbReference type="EMBL" id="OGZ45154.1"/>
    </source>
</evidence>
<name>A0A1G2G4K7_9BACT</name>
<dbReference type="GO" id="GO:0003905">
    <property type="term" value="F:alkylbase DNA N-glycosylase activity"/>
    <property type="evidence" value="ECO:0007669"/>
    <property type="project" value="InterPro"/>
</dbReference>
<dbReference type="SUPFAM" id="SSF50486">
    <property type="entry name" value="FMT C-terminal domain-like"/>
    <property type="match status" value="1"/>
</dbReference>
<evidence type="ECO:0000256" key="2">
    <source>
        <dbReference type="ARBA" id="ARBA00022763"/>
    </source>
</evidence>
<comment type="similarity">
    <text evidence="1 5">Belongs to the DNA glycosylase MPG family.</text>
</comment>
<dbReference type="InterPro" id="IPR003180">
    <property type="entry name" value="MPG"/>
</dbReference>
<organism evidence="6 7">
    <name type="scientific">Candidatus Ryanbacteria bacterium RIFCSPHIGHO2_01_FULL_48_27</name>
    <dbReference type="NCBI Taxonomy" id="1802115"/>
    <lineage>
        <taxon>Bacteria</taxon>
        <taxon>Candidatus Ryaniibacteriota</taxon>
    </lineage>
</organism>